<feature type="compositionally biased region" description="Basic and acidic residues" evidence="1">
    <location>
        <begin position="187"/>
        <end position="196"/>
    </location>
</feature>
<dbReference type="Proteomes" id="UP000016933">
    <property type="component" value="Unassembled WGS sequence"/>
</dbReference>
<dbReference type="EMBL" id="KB446544">
    <property type="protein sequence ID" value="EME39873.1"/>
    <property type="molecule type" value="Genomic_DNA"/>
</dbReference>
<gene>
    <name evidence="2" type="ORF">DOTSEDRAFT_27825</name>
</gene>
<evidence type="ECO:0000313" key="3">
    <source>
        <dbReference type="Proteomes" id="UP000016933"/>
    </source>
</evidence>
<keyword evidence="3" id="KW-1185">Reference proteome</keyword>
<reference evidence="3" key="1">
    <citation type="journal article" date="2012" name="PLoS Genet.">
        <title>The genomes of the fungal plant pathogens Cladosporium fulvum and Dothistroma septosporum reveal adaptation to different hosts and lifestyles but also signatures of common ancestry.</title>
        <authorList>
            <person name="de Wit P.J.G.M."/>
            <person name="van der Burgt A."/>
            <person name="Oekmen B."/>
            <person name="Stergiopoulos I."/>
            <person name="Abd-Elsalam K.A."/>
            <person name="Aerts A.L."/>
            <person name="Bahkali A.H."/>
            <person name="Beenen H.G."/>
            <person name="Chettri P."/>
            <person name="Cox M.P."/>
            <person name="Datema E."/>
            <person name="de Vries R.P."/>
            <person name="Dhillon B."/>
            <person name="Ganley A.R."/>
            <person name="Griffiths S.A."/>
            <person name="Guo Y."/>
            <person name="Hamelin R.C."/>
            <person name="Henrissat B."/>
            <person name="Kabir M.S."/>
            <person name="Jashni M.K."/>
            <person name="Kema G."/>
            <person name="Klaubauf S."/>
            <person name="Lapidus A."/>
            <person name="Levasseur A."/>
            <person name="Lindquist E."/>
            <person name="Mehrabi R."/>
            <person name="Ohm R.A."/>
            <person name="Owen T.J."/>
            <person name="Salamov A."/>
            <person name="Schwelm A."/>
            <person name="Schijlen E."/>
            <person name="Sun H."/>
            <person name="van den Burg H.A."/>
            <person name="van Ham R.C.H.J."/>
            <person name="Zhang S."/>
            <person name="Goodwin S.B."/>
            <person name="Grigoriev I.V."/>
            <person name="Collemare J."/>
            <person name="Bradshaw R.E."/>
        </authorList>
    </citation>
    <scope>NUCLEOTIDE SEQUENCE [LARGE SCALE GENOMIC DNA]</scope>
    <source>
        <strain evidence="3">NZE10 / CBS 128990</strain>
    </source>
</reference>
<evidence type="ECO:0000313" key="2">
    <source>
        <dbReference type="EMBL" id="EME39873.1"/>
    </source>
</evidence>
<evidence type="ECO:0008006" key="4">
    <source>
        <dbReference type="Google" id="ProtNLM"/>
    </source>
</evidence>
<dbReference type="AlphaFoldDB" id="N1PBY3"/>
<proteinExistence type="predicted"/>
<dbReference type="OrthoDB" id="2143914at2759"/>
<dbReference type="OMA" id="WVDEDYE"/>
<name>N1PBY3_DOTSN</name>
<organism evidence="2 3">
    <name type="scientific">Dothistroma septosporum (strain NZE10 / CBS 128990)</name>
    <name type="common">Red band needle blight fungus</name>
    <name type="synonym">Mycosphaerella pini</name>
    <dbReference type="NCBI Taxonomy" id="675120"/>
    <lineage>
        <taxon>Eukaryota</taxon>
        <taxon>Fungi</taxon>
        <taxon>Dikarya</taxon>
        <taxon>Ascomycota</taxon>
        <taxon>Pezizomycotina</taxon>
        <taxon>Dothideomycetes</taxon>
        <taxon>Dothideomycetidae</taxon>
        <taxon>Mycosphaerellales</taxon>
        <taxon>Mycosphaerellaceae</taxon>
        <taxon>Dothistroma</taxon>
    </lineage>
</organism>
<feature type="region of interest" description="Disordered" evidence="1">
    <location>
        <begin position="187"/>
        <end position="254"/>
    </location>
</feature>
<evidence type="ECO:0000256" key="1">
    <source>
        <dbReference type="SAM" id="MobiDB-lite"/>
    </source>
</evidence>
<sequence>MSGLNQALGHKRARADNLDIDATAALGGRQADPAPKNAPRQDSWGPDYSQMPANSVVHKKDPFGREQYQKDLREYHLKRQIPGVAPEYWPILRPEPFGDDGTVRICVGNPYISPSEVQAILRSEQWAGIGEQTLLDSDGETATNSDGEEAAFGDCVDALMALKNSAAPMHIEAEDLEAAEILASLKDKQIQPESRRPAKKSKKAPTRMTAREPGKPLHIKRDSAQADNDADYKPEVAKASRASEKKPPKDAPASRALAIAKGKGKPTSEQVDSLDSAIHPAQNLECNFREDTLWVDEDYEMFLKLRWDLEWKPWKTVLQVLGRSDQACRLKQMDFKKAKSKDEQKTRETASKRSAKLLTRLCPWSYEDEQLLKRLIQGRAGKTWTFEEVAEGVVLSRPRSVLACQLRYRYVMHPKYDGRPSLTSQENIATRPSRQPTASSKNDGKAWDSDPLTVAPAKRRSGGRLSVAAEKTA</sequence>
<feature type="compositionally biased region" description="Polar residues" evidence="1">
    <location>
        <begin position="421"/>
        <end position="441"/>
    </location>
</feature>
<dbReference type="HOGENOM" id="CLU_577491_0_0_1"/>
<feature type="region of interest" description="Disordered" evidence="1">
    <location>
        <begin position="1"/>
        <end position="62"/>
    </location>
</feature>
<protein>
    <recommendedName>
        <fullName evidence="4">Myb-like domain-containing protein</fullName>
    </recommendedName>
</protein>
<reference evidence="2 3" key="2">
    <citation type="journal article" date="2012" name="PLoS Pathog.">
        <title>Diverse lifestyles and strategies of plant pathogenesis encoded in the genomes of eighteen Dothideomycetes fungi.</title>
        <authorList>
            <person name="Ohm R.A."/>
            <person name="Feau N."/>
            <person name="Henrissat B."/>
            <person name="Schoch C.L."/>
            <person name="Horwitz B.A."/>
            <person name="Barry K.W."/>
            <person name="Condon B.J."/>
            <person name="Copeland A.C."/>
            <person name="Dhillon B."/>
            <person name="Glaser F."/>
            <person name="Hesse C.N."/>
            <person name="Kosti I."/>
            <person name="LaButti K."/>
            <person name="Lindquist E.A."/>
            <person name="Lucas S."/>
            <person name="Salamov A.A."/>
            <person name="Bradshaw R.E."/>
            <person name="Ciuffetti L."/>
            <person name="Hamelin R.C."/>
            <person name="Kema G.H.J."/>
            <person name="Lawrence C."/>
            <person name="Scott J.A."/>
            <person name="Spatafora J.W."/>
            <person name="Turgeon B.G."/>
            <person name="de Wit P.J.G.M."/>
            <person name="Zhong S."/>
            <person name="Goodwin S.B."/>
            <person name="Grigoriev I.V."/>
        </authorList>
    </citation>
    <scope>NUCLEOTIDE SEQUENCE [LARGE SCALE GENOMIC DNA]</scope>
    <source>
        <strain evidence="3">NZE10 / CBS 128990</strain>
    </source>
</reference>
<feature type="region of interest" description="Disordered" evidence="1">
    <location>
        <begin position="419"/>
        <end position="473"/>
    </location>
</feature>
<feature type="compositionally biased region" description="Basic and acidic residues" evidence="1">
    <location>
        <begin position="209"/>
        <end position="249"/>
    </location>
</feature>
<accession>N1PBY3</accession>